<dbReference type="GO" id="GO:0051903">
    <property type="term" value="F:S-(hydroxymethyl)glutathione dehydrogenase [NAD(P)+] activity"/>
    <property type="evidence" value="ECO:0007669"/>
    <property type="project" value="TreeGrafter"/>
</dbReference>
<dbReference type="SUPFAM" id="SSF50129">
    <property type="entry name" value="GroES-like"/>
    <property type="match status" value="2"/>
</dbReference>
<dbReference type="InterPro" id="IPR013154">
    <property type="entry name" value="ADH-like_N"/>
</dbReference>
<dbReference type="CDD" id="cd08281">
    <property type="entry name" value="liver_ADH_like1"/>
    <property type="match status" value="1"/>
</dbReference>
<name>A0A4R0JFR8_9ACTN</name>
<keyword evidence="4" id="KW-0862">Zinc</keyword>
<keyword evidence="6" id="KW-1133">Transmembrane helix</keyword>
<evidence type="ECO:0000259" key="7">
    <source>
        <dbReference type="SMART" id="SM00829"/>
    </source>
</evidence>
<evidence type="ECO:0000313" key="9">
    <source>
        <dbReference type="EMBL" id="TCC40545.1"/>
    </source>
</evidence>
<keyword evidence="5" id="KW-0520">NAD</keyword>
<dbReference type="EMBL" id="SJKC01000001">
    <property type="protein sequence ID" value="TCC40545.1"/>
    <property type="molecule type" value="Genomic_DNA"/>
</dbReference>
<dbReference type="RefSeq" id="WP_131467076.1">
    <property type="nucleotide sequence ID" value="NZ_SJJY01000009.1"/>
</dbReference>
<evidence type="ECO:0000313" key="8">
    <source>
        <dbReference type="EMBL" id="TCC18955.1"/>
    </source>
</evidence>
<dbReference type="PANTHER" id="PTHR43880">
    <property type="entry name" value="ALCOHOL DEHYDROGENASE"/>
    <property type="match status" value="1"/>
</dbReference>
<proteinExistence type="inferred from homology"/>
<organism evidence="9 11">
    <name type="scientific">Kribbella speibonae</name>
    <dbReference type="NCBI Taxonomy" id="1572660"/>
    <lineage>
        <taxon>Bacteria</taxon>
        <taxon>Bacillati</taxon>
        <taxon>Actinomycetota</taxon>
        <taxon>Actinomycetes</taxon>
        <taxon>Propionibacteriales</taxon>
        <taxon>Kribbellaceae</taxon>
        <taxon>Kribbella</taxon>
    </lineage>
</organism>
<evidence type="ECO:0000256" key="1">
    <source>
        <dbReference type="ARBA" id="ARBA00001947"/>
    </source>
</evidence>
<dbReference type="Pfam" id="PF00107">
    <property type="entry name" value="ADH_zinc_N"/>
    <property type="match status" value="1"/>
</dbReference>
<keyword evidence="6" id="KW-0812">Transmembrane</keyword>
<dbReference type="Gene3D" id="3.90.180.10">
    <property type="entry name" value="Medium-chain alcohol dehydrogenases, catalytic domain"/>
    <property type="match status" value="1"/>
</dbReference>
<dbReference type="Gene3D" id="3.40.50.720">
    <property type="entry name" value="NAD(P)-binding Rossmann-like Domain"/>
    <property type="match status" value="1"/>
</dbReference>
<dbReference type="GO" id="GO:0005829">
    <property type="term" value="C:cytosol"/>
    <property type="evidence" value="ECO:0007669"/>
    <property type="project" value="TreeGrafter"/>
</dbReference>
<evidence type="ECO:0000256" key="3">
    <source>
        <dbReference type="ARBA" id="ARBA00022723"/>
    </source>
</evidence>
<comment type="cofactor">
    <cofactor evidence="1">
        <name>Zn(2+)</name>
        <dbReference type="ChEBI" id="CHEBI:29105"/>
    </cofactor>
</comment>
<dbReference type="PANTHER" id="PTHR43880:SF12">
    <property type="entry name" value="ALCOHOL DEHYDROGENASE CLASS-3"/>
    <property type="match status" value="1"/>
</dbReference>
<keyword evidence="3" id="KW-0479">Metal-binding</keyword>
<feature type="domain" description="Enoyl reductase (ER)" evidence="7">
    <location>
        <begin position="18"/>
        <end position="367"/>
    </location>
</feature>
<reference evidence="10 11" key="1">
    <citation type="submission" date="2019-02" db="EMBL/GenBank/DDBJ databases">
        <title>Kribbella capetownensis sp. nov. and Kribbella speibonae sp. nov., isolated from soil.</title>
        <authorList>
            <person name="Curtis S.M."/>
            <person name="Norton I."/>
            <person name="Everest G.J."/>
            <person name="Meyers P.R."/>
        </authorList>
    </citation>
    <scope>NUCLEOTIDE SEQUENCE [LARGE SCALE GENOMIC DNA]</scope>
    <source>
        <strain evidence="8 10">SK5</strain>
        <strain evidence="9 11">YM55</strain>
    </source>
</reference>
<keyword evidence="6" id="KW-0472">Membrane</keyword>
<dbReference type="InterPro" id="IPR020843">
    <property type="entry name" value="ER"/>
</dbReference>
<comment type="similarity">
    <text evidence="2">Belongs to the zinc-containing alcohol dehydrogenase family.</text>
</comment>
<dbReference type="GO" id="GO:0008270">
    <property type="term" value="F:zinc ion binding"/>
    <property type="evidence" value="ECO:0007669"/>
    <property type="project" value="TreeGrafter"/>
</dbReference>
<dbReference type="GO" id="GO:0046294">
    <property type="term" value="P:formaldehyde catabolic process"/>
    <property type="evidence" value="ECO:0007669"/>
    <property type="project" value="TreeGrafter"/>
</dbReference>
<evidence type="ECO:0000256" key="2">
    <source>
        <dbReference type="ARBA" id="ARBA00008072"/>
    </source>
</evidence>
<feature type="transmembrane region" description="Helical" evidence="6">
    <location>
        <begin position="164"/>
        <end position="183"/>
    </location>
</feature>
<dbReference type="Pfam" id="PF08240">
    <property type="entry name" value="ADH_N"/>
    <property type="match status" value="1"/>
</dbReference>
<comment type="caution">
    <text evidence="9">The sequence shown here is derived from an EMBL/GenBank/DDBJ whole genome shotgun (WGS) entry which is preliminary data.</text>
</comment>
<dbReference type="InterPro" id="IPR011032">
    <property type="entry name" value="GroES-like_sf"/>
</dbReference>
<evidence type="ECO:0000256" key="5">
    <source>
        <dbReference type="ARBA" id="ARBA00023027"/>
    </source>
</evidence>
<protein>
    <submittedName>
        <fullName evidence="9">Alcohol dehydrogenase</fullName>
    </submittedName>
</protein>
<dbReference type="InterPro" id="IPR036291">
    <property type="entry name" value="NAD(P)-bd_dom_sf"/>
</dbReference>
<feature type="transmembrane region" description="Helical" evidence="6">
    <location>
        <begin position="190"/>
        <end position="212"/>
    </location>
</feature>
<accession>A0A4R0JFR8</accession>
<sequence length="368" mass="37592">MIVRGAVLREMGLPAPYAESRPLQVEELELAPPGPGELLVRIRAAGLCHSDLSVIDGSRPRVMPMLLGHEATGEVVESNAPGFAVGDVVACAFVPACGTCGPCAEGRPALCEPGATANTAGTLLTGTRRLTGVHHHLGVSGFADHAVISAHSAVKIDPSLPPEIAALFGCAVMTGVGAVVNTAQVRAGRSAVVFGLGGVGLSALLGAVLVGAHPIVAVDVVPLKLALAQELGATVIVDARDTDAIEQVRAATGGGADYAFETVGSAKVLEQAYAATRRGGTTVTVGLPHPSQTFSVPAVSLVAEERTLKGSYLGSSVPSRDIPRYVALYRAGRLPVDRLLTATVGLDDLNQAFDDLAAGTSIRQVLLF</sequence>
<dbReference type="AlphaFoldDB" id="A0A4R0JFR8"/>
<dbReference type="InterPro" id="IPR013149">
    <property type="entry name" value="ADH-like_C"/>
</dbReference>
<dbReference type="SUPFAM" id="SSF51735">
    <property type="entry name" value="NAD(P)-binding Rossmann-fold domains"/>
    <property type="match status" value="1"/>
</dbReference>
<dbReference type="FunFam" id="3.40.50.720:FF:000003">
    <property type="entry name" value="S-(hydroxymethyl)glutathione dehydrogenase"/>
    <property type="match status" value="1"/>
</dbReference>
<evidence type="ECO:0000313" key="10">
    <source>
        <dbReference type="Proteomes" id="UP000292385"/>
    </source>
</evidence>
<evidence type="ECO:0000313" key="11">
    <source>
        <dbReference type="Proteomes" id="UP000294225"/>
    </source>
</evidence>
<dbReference type="Proteomes" id="UP000294225">
    <property type="component" value="Unassembled WGS sequence"/>
</dbReference>
<dbReference type="SMART" id="SM00829">
    <property type="entry name" value="PKS_ER"/>
    <property type="match status" value="1"/>
</dbReference>
<keyword evidence="10" id="KW-1185">Reference proteome</keyword>
<evidence type="ECO:0000256" key="4">
    <source>
        <dbReference type="ARBA" id="ARBA00022833"/>
    </source>
</evidence>
<dbReference type="Proteomes" id="UP000292385">
    <property type="component" value="Unassembled WGS sequence"/>
</dbReference>
<gene>
    <name evidence="8" type="ORF">E0H58_34490</name>
    <name evidence="9" type="ORF">E0H92_02260</name>
</gene>
<dbReference type="EMBL" id="SJJY01000009">
    <property type="protein sequence ID" value="TCC18955.1"/>
    <property type="molecule type" value="Genomic_DNA"/>
</dbReference>
<evidence type="ECO:0000256" key="6">
    <source>
        <dbReference type="SAM" id="Phobius"/>
    </source>
</evidence>